<keyword evidence="1" id="KW-0732">Signal</keyword>
<reference evidence="2 3" key="1">
    <citation type="submission" date="2019-10" db="EMBL/GenBank/DDBJ databases">
        <authorList>
            <person name="Palmer J.M."/>
        </authorList>
    </citation>
    <scope>NUCLEOTIDE SEQUENCE [LARGE SCALE GENOMIC DNA]</scope>
    <source>
        <strain evidence="2 3">TWF694</strain>
    </source>
</reference>
<keyword evidence="3" id="KW-1185">Reference proteome</keyword>
<dbReference type="Proteomes" id="UP001365542">
    <property type="component" value="Unassembled WGS sequence"/>
</dbReference>
<accession>A0AAV9WZL0</accession>
<gene>
    <name evidence="2" type="ORF">TWF694_005594</name>
</gene>
<dbReference type="AlphaFoldDB" id="A0AAV9WZL0"/>
<organism evidence="2 3">
    <name type="scientific">Orbilia ellipsospora</name>
    <dbReference type="NCBI Taxonomy" id="2528407"/>
    <lineage>
        <taxon>Eukaryota</taxon>
        <taxon>Fungi</taxon>
        <taxon>Dikarya</taxon>
        <taxon>Ascomycota</taxon>
        <taxon>Pezizomycotina</taxon>
        <taxon>Orbiliomycetes</taxon>
        <taxon>Orbiliales</taxon>
        <taxon>Orbiliaceae</taxon>
        <taxon>Orbilia</taxon>
    </lineage>
</organism>
<evidence type="ECO:0000313" key="2">
    <source>
        <dbReference type="EMBL" id="KAK6525458.1"/>
    </source>
</evidence>
<feature type="signal peptide" evidence="1">
    <location>
        <begin position="1"/>
        <end position="17"/>
    </location>
</feature>
<evidence type="ECO:0000313" key="3">
    <source>
        <dbReference type="Proteomes" id="UP001365542"/>
    </source>
</evidence>
<protein>
    <submittedName>
        <fullName evidence="2">Uncharacterized protein</fullName>
    </submittedName>
</protein>
<comment type="caution">
    <text evidence="2">The sequence shown here is derived from an EMBL/GenBank/DDBJ whole genome shotgun (WGS) entry which is preliminary data.</text>
</comment>
<evidence type="ECO:0000256" key="1">
    <source>
        <dbReference type="SAM" id="SignalP"/>
    </source>
</evidence>
<sequence>MLDPLFTSTLLLSLAATEFIYHTAILPLVNPQAYTRLLKEWEECKRERDMKVTEKNILEANKEMYGELGFLMVELKVDEKFEMEEAEAEARDVADPDVEVWYDILD</sequence>
<proteinExistence type="predicted"/>
<name>A0AAV9WZL0_9PEZI</name>
<dbReference type="EMBL" id="JAVHJO010000017">
    <property type="protein sequence ID" value="KAK6525458.1"/>
    <property type="molecule type" value="Genomic_DNA"/>
</dbReference>
<feature type="chain" id="PRO_5043362189" evidence="1">
    <location>
        <begin position="18"/>
        <end position="106"/>
    </location>
</feature>